<keyword evidence="1" id="KW-0812">Transmembrane</keyword>
<evidence type="ECO:0000256" key="1">
    <source>
        <dbReference type="SAM" id="Phobius"/>
    </source>
</evidence>
<gene>
    <name evidence="2" type="ORF">AVLFYP127_00021</name>
</gene>
<proteinExistence type="predicted"/>
<keyword evidence="1" id="KW-1133">Transmembrane helix</keyword>
<sequence length="296" mass="34509">MNDYLKKNKKLGAIIFGLINVVLAFLSTRFLVFAFFIPIFTAIKLWELNDKNKMIFLFTTGLFSAILNIRMTIFLMSPMIIFGNVLYDLIKKNKTDKYSLKVLTIIFSVLSLTIIGYLYSKSDINLNFLVDATEKIFKDQNFKIDKEIIRKSLKTIPLVFIFFSLIYSMISLKLVRNYLNYKNENIRDLRRINTIRIDIKDLRDIFICLIISAILCKVLSFSNEFILLNSIMALKLLFSVNGVLLIDYFVSLKKSKAARIINWFLLFILFAYISEIIAIIGFIDVFLNLRRKARIA</sequence>
<dbReference type="RefSeq" id="WP_156328301.1">
    <property type="nucleotide sequence ID" value="NZ_CACRSW010000001.1"/>
</dbReference>
<accession>A0A6N2QW22</accession>
<feature type="transmembrane region" description="Helical" evidence="1">
    <location>
        <begin position="156"/>
        <end position="181"/>
    </location>
</feature>
<protein>
    <recommendedName>
        <fullName evidence="3">DUF2232 domain-containing protein</fullName>
    </recommendedName>
</protein>
<dbReference type="InterPro" id="IPR018710">
    <property type="entry name" value="DUF2232"/>
</dbReference>
<name>A0A6N2QW22_9FIRM</name>
<dbReference type="EMBL" id="CACRSW010000001">
    <property type="protein sequence ID" value="VYS72149.1"/>
    <property type="molecule type" value="Genomic_DNA"/>
</dbReference>
<organism evidence="2">
    <name type="scientific">Anaerococcus vaginalis</name>
    <dbReference type="NCBI Taxonomy" id="33037"/>
    <lineage>
        <taxon>Bacteria</taxon>
        <taxon>Bacillati</taxon>
        <taxon>Bacillota</taxon>
        <taxon>Tissierellia</taxon>
        <taxon>Tissierellales</taxon>
        <taxon>Peptoniphilaceae</taxon>
        <taxon>Anaerococcus</taxon>
    </lineage>
</organism>
<dbReference type="AlphaFoldDB" id="A0A6N2QW22"/>
<feature type="transmembrane region" description="Helical" evidence="1">
    <location>
        <begin position="98"/>
        <end position="119"/>
    </location>
</feature>
<keyword evidence="1" id="KW-0472">Membrane</keyword>
<feature type="transmembrane region" description="Helical" evidence="1">
    <location>
        <begin position="12"/>
        <end position="43"/>
    </location>
</feature>
<feature type="transmembrane region" description="Helical" evidence="1">
    <location>
        <begin position="55"/>
        <end position="86"/>
    </location>
</feature>
<reference evidence="2" key="1">
    <citation type="submission" date="2019-11" db="EMBL/GenBank/DDBJ databases">
        <authorList>
            <person name="Feng L."/>
        </authorList>
    </citation>
    <scope>NUCLEOTIDE SEQUENCE</scope>
    <source>
        <strain evidence="2">AvaginalisLFYP127</strain>
    </source>
</reference>
<evidence type="ECO:0000313" key="2">
    <source>
        <dbReference type="EMBL" id="VYS72149.1"/>
    </source>
</evidence>
<feature type="transmembrane region" description="Helical" evidence="1">
    <location>
        <begin position="262"/>
        <end position="283"/>
    </location>
</feature>
<feature type="transmembrane region" description="Helical" evidence="1">
    <location>
        <begin position="202"/>
        <end position="220"/>
    </location>
</feature>
<dbReference type="Pfam" id="PF09991">
    <property type="entry name" value="DUF2232"/>
    <property type="match status" value="1"/>
</dbReference>
<feature type="transmembrane region" description="Helical" evidence="1">
    <location>
        <begin position="226"/>
        <end position="250"/>
    </location>
</feature>
<evidence type="ECO:0008006" key="3">
    <source>
        <dbReference type="Google" id="ProtNLM"/>
    </source>
</evidence>